<sequence length="146" mass="16838">MCNHEKRIQYKNEIDVSSISHSQRLTPTGRRTVCWCIIPTSRVIICWCIIPTNRVTVCWCITPTSRVIVCWCITPTSRVTICWCITPTSRVTQRIDFINNMSTCASFITSPTSRVTNNMTTSETKQTEVNRKITIHNHFQIIRTVT</sequence>
<comment type="caution">
    <text evidence="1">The sequence shown here is derived from an EMBL/GenBank/DDBJ whole genome shotgun (WGS) entry which is preliminary data.</text>
</comment>
<keyword evidence="2" id="KW-1185">Reference proteome</keyword>
<protein>
    <submittedName>
        <fullName evidence="1">Uncharacterized protein</fullName>
    </submittedName>
</protein>
<evidence type="ECO:0000313" key="2">
    <source>
        <dbReference type="Proteomes" id="UP001054252"/>
    </source>
</evidence>
<evidence type="ECO:0000313" key="1">
    <source>
        <dbReference type="EMBL" id="GKV13826.1"/>
    </source>
</evidence>
<organism evidence="1 2">
    <name type="scientific">Rubroshorea leprosula</name>
    <dbReference type="NCBI Taxonomy" id="152421"/>
    <lineage>
        <taxon>Eukaryota</taxon>
        <taxon>Viridiplantae</taxon>
        <taxon>Streptophyta</taxon>
        <taxon>Embryophyta</taxon>
        <taxon>Tracheophyta</taxon>
        <taxon>Spermatophyta</taxon>
        <taxon>Magnoliopsida</taxon>
        <taxon>eudicotyledons</taxon>
        <taxon>Gunneridae</taxon>
        <taxon>Pentapetalae</taxon>
        <taxon>rosids</taxon>
        <taxon>malvids</taxon>
        <taxon>Malvales</taxon>
        <taxon>Dipterocarpaceae</taxon>
        <taxon>Rubroshorea</taxon>
    </lineage>
</organism>
<gene>
    <name evidence="1" type="ORF">SLEP1_g24799</name>
</gene>
<dbReference type="EMBL" id="BPVZ01000039">
    <property type="protein sequence ID" value="GKV13826.1"/>
    <property type="molecule type" value="Genomic_DNA"/>
</dbReference>
<proteinExistence type="predicted"/>
<dbReference type="Proteomes" id="UP001054252">
    <property type="component" value="Unassembled WGS sequence"/>
</dbReference>
<dbReference type="AlphaFoldDB" id="A0AAV5JSA6"/>
<reference evidence="1 2" key="1">
    <citation type="journal article" date="2021" name="Commun. Biol.">
        <title>The genome of Shorea leprosula (Dipterocarpaceae) highlights the ecological relevance of drought in aseasonal tropical rainforests.</title>
        <authorList>
            <person name="Ng K.K.S."/>
            <person name="Kobayashi M.J."/>
            <person name="Fawcett J.A."/>
            <person name="Hatakeyama M."/>
            <person name="Paape T."/>
            <person name="Ng C.H."/>
            <person name="Ang C.C."/>
            <person name="Tnah L.H."/>
            <person name="Lee C.T."/>
            <person name="Nishiyama T."/>
            <person name="Sese J."/>
            <person name="O'Brien M.J."/>
            <person name="Copetti D."/>
            <person name="Mohd Noor M.I."/>
            <person name="Ong R.C."/>
            <person name="Putra M."/>
            <person name="Sireger I.Z."/>
            <person name="Indrioko S."/>
            <person name="Kosugi Y."/>
            <person name="Izuno A."/>
            <person name="Isagi Y."/>
            <person name="Lee S.L."/>
            <person name="Shimizu K.K."/>
        </authorList>
    </citation>
    <scope>NUCLEOTIDE SEQUENCE [LARGE SCALE GENOMIC DNA]</scope>
    <source>
        <strain evidence="1">214</strain>
    </source>
</reference>
<name>A0AAV5JSA6_9ROSI</name>
<accession>A0AAV5JSA6</accession>